<sequence length="60" mass="6529">MTPTPPALELSRIAFAQAQIDEVRRQLLDTAAFGKSITPDQLEHLAAKLGETLRILAEDG</sequence>
<protein>
    <submittedName>
        <fullName evidence="1">Uncharacterized protein</fullName>
    </submittedName>
</protein>
<evidence type="ECO:0000313" key="1">
    <source>
        <dbReference type="EMBL" id="AXG22400.1"/>
    </source>
</evidence>
<organism evidence="1">
    <name type="scientific">Nocardia argentinensis</name>
    <dbReference type="NCBI Taxonomy" id="1311812"/>
    <lineage>
        <taxon>Bacteria</taxon>
        <taxon>Bacillati</taxon>
        <taxon>Actinomycetota</taxon>
        <taxon>Actinomycetes</taxon>
        <taxon>Mycobacteriales</taxon>
        <taxon>Nocardiaceae</taxon>
        <taxon>Nocardia</taxon>
    </lineage>
</organism>
<name>A0A3S7PZF4_9NOCA</name>
<dbReference type="Pfam" id="PF19901">
    <property type="entry name" value="DUF6374"/>
    <property type="match status" value="1"/>
</dbReference>
<dbReference type="AlphaFoldDB" id="A0A3S7PZF4"/>
<accession>A0A3S7PZF4</accession>
<dbReference type="EMBL" id="MH544245">
    <property type="protein sequence ID" value="AXG22400.1"/>
    <property type="molecule type" value="Genomic_DNA"/>
</dbReference>
<reference evidence="1" key="1">
    <citation type="submission" date="2018-06" db="EMBL/GenBank/DDBJ databases">
        <title>Enzyme-Catalysed Bifurcated [4+2] and [4+6] Pericyclic Reactions in Streptoseomycin Biosynthesis.</title>
        <authorList>
            <person name="Wang K.B."/>
            <person name="Zhang B."/>
            <person name="Wang W."/>
            <person name="Ge H.M."/>
        </authorList>
    </citation>
    <scope>NUCLEOTIDE SEQUENCE</scope>
    <source>
        <strain evidence="1">ATCC 31306</strain>
    </source>
</reference>
<dbReference type="InterPro" id="IPR045954">
    <property type="entry name" value="DUF6374"/>
</dbReference>
<proteinExistence type="predicted"/>